<reference evidence="2 3" key="1">
    <citation type="submission" date="2019-03" db="EMBL/GenBank/DDBJ databases">
        <title>Above-ground endophytic microbial communities from plants in different locations in the United States.</title>
        <authorList>
            <person name="Frank C."/>
        </authorList>
    </citation>
    <scope>NUCLEOTIDE SEQUENCE [LARGE SCALE GENOMIC DNA]</scope>
    <source>
        <strain evidence="2 3">LP_13_YM</strain>
    </source>
</reference>
<protein>
    <submittedName>
        <fullName evidence="2">Uncharacterized protein DUF1634</fullName>
    </submittedName>
</protein>
<evidence type="ECO:0000313" key="3">
    <source>
        <dbReference type="Proteomes" id="UP000295645"/>
    </source>
</evidence>
<feature type="transmembrane region" description="Helical" evidence="1">
    <location>
        <begin position="64"/>
        <end position="84"/>
    </location>
</feature>
<feature type="transmembrane region" description="Helical" evidence="1">
    <location>
        <begin position="26"/>
        <end position="44"/>
    </location>
</feature>
<comment type="caution">
    <text evidence="2">The sequence shown here is derived from an EMBL/GenBank/DDBJ whole genome shotgun (WGS) entry which is preliminary data.</text>
</comment>
<name>A0A4R3Z1T1_9GAMM</name>
<keyword evidence="3" id="KW-1185">Reference proteome</keyword>
<keyword evidence="1" id="KW-1133">Transmembrane helix</keyword>
<dbReference type="Proteomes" id="UP000295645">
    <property type="component" value="Unassembled WGS sequence"/>
</dbReference>
<evidence type="ECO:0000256" key="1">
    <source>
        <dbReference type="SAM" id="Phobius"/>
    </source>
</evidence>
<dbReference type="AlphaFoldDB" id="A0A4R3Z1T1"/>
<keyword evidence="1" id="KW-0472">Membrane</keyword>
<dbReference type="InterPro" id="IPR012861">
    <property type="entry name" value="DUF1634"/>
</dbReference>
<dbReference type="RefSeq" id="WP_132141779.1">
    <property type="nucleotide sequence ID" value="NZ_SMCS01000001.1"/>
</dbReference>
<gene>
    <name evidence="2" type="ORF">EC912_101770</name>
</gene>
<accession>A0A4R3Z1T1</accession>
<dbReference type="OrthoDB" id="7067905at2"/>
<organism evidence="2 3">
    <name type="scientific">Luteibacter rhizovicinus</name>
    <dbReference type="NCBI Taxonomy" id="242606"/>
    <lineage>
        <taxon>Bacteria</taxon>
        <taxon>Pseudomonadati</taxon>
        <taxon>Pseudomonadota</taxon>
        <taxon>Gammaproteobacteria</taxon>
        <taxon>Lysobacterales</taxon>
        <taxon>Rhodanobacteraceae</taxon>
        <taxon>Luteibacter</taxon>
    </lineage>
</organism>
<proteinExistence type="predicted"/>
<sequence>MTQPKSHVEDHSECYDRIIIARLLQYGTWGASVVIAIGIVLSTLHPIDDSSVLTSSGYTLGKTGIVIVILLPIARVALMLALFLRERDYIYAMISMLVLVIIGAGILASL</sequence>
<evidence type="ECO:0000313" key="2">
    <source>
        <dbReference type="EMBL" id="TCV97753.1"/>
    </source>
</evidence>
<dbReference type="EMBL" id="SMCS01000001">
    <property type="protein sequence ID" value="TCV97753.1"/>
    <property type="molecule type" value="Genomic_DNA"/>
</dbReference>
<keyword evidence="1" id="KW-0812">Transmembrane</keyword>
<dbReference type="Pfam" id="PF07843">
    <property type="entry name" value="DUF1634"/>
    <property type="match status" value="1"/>
</dbReference>
<feature type="transmembrane region" description="Helical" evidence="1">
    <location>
        <begin position="89"/>
        <end position="108"/>
    </location>
</feature>